<dbReference type="PANTHER" id="PTHR13440">
    <property type="entry name" value="BLOC-1 RELATED COMPLEX SUBUNIT 6"/>
    <property type="match status" value="1"/>
</dbReference>
<dbReference type="PANTHER" id="PTHR13440:SF7">
    <property type="entry name" value="BLOC-1 RELATED COMPLEX SUBUNIT 6"/>
    <property type="match status" value="1"/>
</dbReference>
<feature type="region of interest" description="Disordered" evidence="1">
    <location>
        <begin position="1"/>
        <end position="33"/>
    </location>
</feature>
<accession>A0A2B4RPP7</accession>
<feature type="domain" description="BLOC-1-related complex subunit 6 C-terminal helix" evidence="2">
    <location>
        <begin position="111"/>
        <end position="210"/>
    </location>
</feature>
<organism evidence="3 4">
    <name type="scientific">Stylophora pistillata</name>
    <name type="common">Smooth cauliflower coral</name>
    <dbReference type="NCBI Taxonomy" id="50429"/>
    <lineage>
        <taxon>Eukaryota</taxon>
        <taxon>Metazoa</taxon>
        <taxon>Cnidaria</taxon>
        <taxon>Anthozoa</taxon>
        <taxon>Hexacorallia</taxon>
        <taxon>Scleractinia</taxon>
        <taxon>Astrocoeniina</taxon>
        <taxon>Pocilloporidae</taxon>
        <taxon>Stylophora</taxon>
    </lineage>
</organism>
<sequence length="214" mass="23178">MADSPPTSTPELAASTAEETAVQDSSVSTETVVRGTGLSVEQGIKEKECTNIQSADESRVTLEATDVKLVKDKVASGSGTAVDAYEEITKSEVTSLDDWEDVHQSCLSEIPPIDPNILNELEIRASDIAENLDHMLRTLGNSLKAMSQVSTDCLSAYNNCVDHVSEAVDVNIKSMYTLIARCEELNASLKPVQNLAEQVKEIKRTLDVFEAVCK</sequence>
<evidence type="ECO:0000259" key="2">
    <source>
        <dbReference type="Pfam" id="PF10157"/>
    </source>
</evidence>
<proteinExistence type="predicted"/>
<comment type="caution">
    <text evidence="3">The sequence shown here is derived from an EMBL/GenBank/DDBJ whole genome shotgun (WGS) entry which is preliminary data.</text>
</comment>
<dbReference type="STRING" id="50429.A0A2B4RPP7"/>
<dbReference type="GO" id="GO:0099078">
    <property type="term" value="C:BORC complex"/>
    <property type="evidence" value="ECO:0007669"/>
    <property type="project" value="TreeGrafter"/>
</dbReference>
<dbReference type="GO" id="GO:0032418">
    <property type="term" value="P:lysosome localization"/>
    <property type="evidence" value="ECO:0007669"/>
    <property type="project" value="TreeGrafter"/>
</dbReference>
<evidence type="ECO:0000256" key="1">
    <source>
        <dbReference type="SAM" id="MobiDB-lite"/>
    </source>
</evidence>
<protein>
    <submittedName>
        <fullName evidence="3">Uncharacterized protein C17orf59-like</fullName>
    </submittedName>
</protein>
<evidence type="ECO:0000313" key="4">
    <source>
        <dbReference type="Proteomes" id="UP000225706"/>
    </source>
</evidence>
<dbReference type="OrthoDB" id="21270at2759"/>
<dbReference type="EMBL" id="LSMT01000422">
    <property type="protein sequence ID" value="PFX18235.1"/>
    <property type="molecule type" value="Genomic_DNA"/>
</dbReference>
<reference evidence="4" key="1">
    <citation type="journal article" date="2017" name="bioRxiv">
        <title>Comparative analysis of the genomes of Stylophora pistillata and Acropora digitifera provides evidence for extensive differences between species of corals.</title>
        <authorList>
            <person name="Voolstra C.R."/>
            <person name="Li Y."/>
            <person name="Liew Y.J."/>
            <person name="Baumgarten S."/>
            <person name="Zoccola D."/>
            <person name="Flot J.-F."/>
            <person name="Tambutte S."/>
            <person name="Allemand D."/>
            <person name="Aranda M."/>
        </authorList>
    </citation>
    <scope>NUCLEOTIDE SEQUENCE [LARGE SCALE GENOMIC DNA]</scope>
</reference>
<gene>
    <name evidence="3" type="ORF">AWC38_SpisGene17403</name>
</gene>
<feature type="compositionally biased region" description="Polar residues" evidence="1">
    <location>
        <begin position="22"/>
        <end position="31"/>
    </location>
</feature>
<keyword evidence="4" id="KW-1185">Reference proteome</keyword>
<dbReference type="InterPro" id="IPR046465">
    <property type="entry name" value="BORCS6_C"/>
</dbReference>
<dbReference type="Proteomes" id="UP000225706">
    <property type="component" value="Unassembled WGS sequence"/>
</dbReference>
<evidence type="ECO:0000313" key="3">
    <source>
        <dbReference type="EMBL" id="PFX18235.1"/>
    </source>
</evidence>
<feature type="compositionally biased region" description="Polar residues" evidence="1">
    <location>
        <begin position="1"/>
        <end position="10"/>
    </location>
</feature>
<name>A0A2B4RPP7_STYPI</name>
<dbReference type="InterPro" id="IPR019314">
    <property type="entry name" value="BORCS6"/>
</dbReference>
<dbReference type="AlphaFoldDB" id="A0A2B4RPP7"/>
<dbReference type="Pfam" id="PF10157">
    <property type="entry name" value="BORCS6"/>
    <property type="match status" value="1"/>
</dbReference>